<keyword evidence="4" id="KW-1185">Reference proteome</keyword>
<evidence type="ECO:0000313" key="3">
    <source>
        <dbReference type="EMBL" id="CAB3987116.1"/>
    </source>
</evidence>
<accession>A0A6S7GEE2</accession>
<gene>
    <name evidence="3" type="ORF">PACLA_8A001882</name>
</gene>
<reference evidence="3" key="1">
    <citation type="submission" date="2020-04" db="EMBL/GenBank/DDBJ databases">
        <authorList>
            <person name="Alioto T."/>
            <person name="Alioto T."/>
            <person name="Gomez Garrido J."/>
        </authorList>
    </citation>
    <scope>NUCLEOTIDE SEQUENCE</scope>
    <source>
        <strain evidence="3">A484AB</strain>
    </source>
</reference>
<keyword evidence="2" id="KW-0472">Membrane</keyword>
<evidence type="ECO:0000256" key="1">
    <source>
        <dbReference type="SAM" id="MobiDB-lite"/>
    </source>
</evidence>
<evidence type="ECO:0000313" key="4">
    <source>
        <dbReference type="Proteomes" id="UP001152795"/>
    </source>
</evidence>
<proteinExistence type="predicted"/>
<dbReference type="Proteomes" id="UP001152795">
    <property type="component" value="Unassembled WGS sequence"/>
</dbReference>
<dbReference type="EMBL" id="CACRXK020001123">
    <property type="protein sequence ID" value="CAB3987116.1"/>
    <property type="molecule type" value="Genomic_DNA"/>
</dbReference>
<feature type="compositionally biased region" description="Low complexity" evidence="1">
    <location>
        <begin position="107"/>
        <end position="118"/>
    </location>
</feature>
<dbReference type="AlphaFoldDB" id="A0A6S7GEE2"/>
<sequence>MKINQGGVKRIGYKKLFLVFGCLLIAFSFFFILKLQGVMPGTNTSMKPDKLVAPLPVAGFKPSKDVKYPTPDDTKSGKLVDPLPVAVFKPSNDVKYHNPDDTKSGIVHPSPAVVSSPSNDDKYHNPIDTKAGECFKNYFDDILLIIIYHYPFYDTLPLLMSLYKDAFKNIVICGSKDYSEHPIMVVDIGPGYYGYECVGEAIRRYSTDRLGNYLSTLFGWDGLNITALNRSMLSGVMFFGVRRAFPFLVQS</sequence>
<keyword evidence="2" id="KW-1133">Transmembrane helix</keyword>
<feature type="region of interest" description="Disordered" evidence="1">
    <location>
        <begin position="91"/>
        <end position="120"/>
    </location>
</feature>
<feature type="transmembrane region" description="Helical" evidence="2">
    <location>
        <begin position="12"/>
        <end position="33"/>
    </location>
</feature>
<evidence type="ECO:0000256" key="2">
    <source>
        <dbReference type="SAM" id="Phobius"/>
    </source>
</evidence>
<feature type="compositionally biased region" description="Basic and acidic residues" evidence="1">
    <location>
        <begin position="92"/>
        <end position="103"/>
    </location>
</feature>
<keyword evidence="2" id="KW-0812">Transmembrane</keyword>
<dbReference type="OrthoDB" id="5945766at2759"/>
<organism evidence="3 4">
    <name type="scientific">Paramuricea clavata</name>
    <name type="common">Red gorgonian</name>
    <name type="synonym">Violescent sea-whip</name>
    <dbReference type="NCBI Taxonomy" id="317549"/>
    <lineage>
        <taxon>Eukaryota</taxon>
        <taxon>Metazoa</taxon>
        <taxon>Cnidaria</taxon>
        <taxon>Anthozoa</taxon>
        <taxon>Octocorallia</taxon>
        <taxon>Malacalcyonacea</taxon>
        <taxon>Plexauridae</taxon>
        <taxon>Paramuricea</taxon>
    </lineage>
</organism>
<name>A0A6S7GEE2_PARCT</name>
<comment type="caution">
    <text evidence="3">The sequence shown here is derived from an EMBL/GenBank/DDBJ whole genome shotgun (WGS) entry which is preliminary data.</text>
</comment>
<protein>
    <submittedName>
        <fullName evidence="3">Uncharacterized protein</fullName>
    </submittedName>
</protein>